<protein>
    <submittedName>
        <fullName evidence="1">Uncharacterized protein</fullName>
    </submittedName>
</protein>
<accession>A0A7Z0UHR9</accession>
<evidence type="ECO:0000313" key="2">
    <source>
        <dbReference type="Proteomes" id="UP000532162"/>
    </source>
</evidence>
<comment type="caution">
    <text evidence="1">The sequence shown here is derived from an EMBL/GenBank/DDBJ whole genome shotgun (WGS) entry which is preliminary data.</text>
</comment>
<name>A0A7Z0UHR9_9HYPH</name>
<evidence type="ECO:0000313" key="1">
    <source>
        <dbReference type="EMBL" id="NZD65952.1"/>
    </source>
</evidence>
<reference evidence="1 2" key="1">
    <citation type="submission" date="2020-07" db="EMBL/GenBank/DDBJ databases">
        <authorList>
            <person name="Sun Q."/>
        </authorList>
    </citation>
    <scope>NUCLEOTIDE SEQUENCE [LARGE SCALE GENOMIC DNA]</scope>
    <source>
        <strain evidence="1 2">WYCCWR 11290</strain>
    </source>
</reference>
<sequence length="155" mass="16859">MWPLPAFARTLRFPVAAHPADRLHIITRGFSVVALLLGSVEQRVVTAALLVNHASGVFPAMSGSKALAGSAVFPVRFATPIDCRRAAGNASAQKRGKRYQSSSTTSGRILAYHVHGLLSAPSSATRPEKQGKIARTWDRIENRRCKQNSTRTIER</sequence>
<dbReference type="RefSeq" id="WP_171603540.1">
    <property type="nucleotide sequence ID" value="NZ_JABFCQ010000003.1"/>
</dbReference>
<organism evidence="1 2">
    <name type="scientific">Rhizobium changzhiense</name>
    <dbReference type="NCBI Taxonomy" id="2692317"/>
    <lineage>
        <taxon>Bacteria</taxon>
        <taxon>Pseudomonadati</taxon>
        <taxon>Pseudomonadota</taxon>
        <taxon>Alphaproteobacteria</taxon>
        <taxon>Hyphomicrobiales</taxon>
        <taxon>Rhizobiaceae</taxon>
        <taxon>Rhizobium/Agrobacterium group</taxon>
        <taxon>Rhizobium</taxon>
    </lineage>
</organism>
<proteinExistence type="predicted"/>
<dbReference type="AlphaFoldDB" id="A0A7Z0UHR9"/>
<dbReference type="EMBL" id="JACCPJ010000015">
    <property type="protein sequence ID" value="NZD65952.1"/>
    <property type="molecule type" value="Genomic_DNA"/>
</dbReference>
<gene>
    <name evidence="1" type="ORF">HX900_33300</name>
</gene>
<dbReference type="Proteomes" id="UP000532162">
    <property type="component" value="Unassembled WGS sequence"/>
</dbReference>